<dbReference type="Gene3D" id="1.10.3810.10">
    <property type="entry name" value="Biosynthetic peptidoglycan transglycosylase-like"/>
    <property type="match status" value="1"/>
</dbReference>
<evidence type="ECO:0000313" key="23">
    <source>
        <dbReference type="Proteomes" id="UP000198956"/>
    </source>
</evidence>
<evidence type="ECO:0000259" key="20">
    <source>
        <dbReference type="Pfam" id="PF00912"/>
    </source>
</evidence>
<dbReference type="GO" id="GO:0008360">
    <property type="term" value="P:regulation of cell shape"/>
    <property type="evidence" value="ECO:0007669"/>
    <property type="project" value="UniProtKB-KW"/>
</dbReference>
<evidence type="ECO:0000256" key="12">
    <source>
        <dbReference type="ARBA" id="ARBA00023136"/>
    </source>
</evidence>
<dbReference type="InterPro" id="IPR023346">
    <property type="entry name" value="Lysozyme-like_dom_sf"/>
</dbReference>
<evidence type="ECO:0000256" key="10">
    <source>
        <dbReference type="ARBA" id="ARBA00022960"/>
    </source>
</evidence>
<dbReference type="InterPro" id="IPR036950">
    <property type="entry name" value="PBP_transglycosylase"/>
</dbReference>
<keyword evidence="7" id="KW-0328">Glycosyltransferase</keyword>
<keyword evidence="11" id="KW-0573">Peptidoglycan synthesis</keyword>
<evidence type="ECO:0000256" key="15">
    <source>
        <dbReference type="ARBA" id="ARBA00034000"/>
    </source>
</evidence>
<reference evidence="21 24" key="2">
    <citation type="submission" date="2021-08" db="EMBL/GenBank/DDBJ databases">
        <title>Complete genome sequence of the strain Aneurinibacillus thermoaerophilus CCM 8960.</title>
        <authorList>
            <person name="Musilova J."/>
            <person name="Kourilova X."/>
            <person name="Pernicova I."/>
            <person name="Bezdicek M."/>
            <person name="Lengerova M."/>
            <person name="Obruca S."/>
            <person name="Sedlar K."/>
        </authorList>
    </citation>
    <scope>NUCLEOTIDE SEQUENCE [LARGE SCALE GENOMIC DNA]</scope>
    <source>
        <strain evidence="21 24">CCM 8960</strain>
    </source>
</reference>
<comment type="catalytic activity">
    <reaction evidence="15">
        <text>Preferential cleavage: (Ac)2-L-Lys-D-Ala-|-D-Ala. Also transpeptidation of peptidyl-alanyl moieties that are N-acyl substituents of D-alanine.</text>
        <dbReference type="EC" id="3.4.16.4"/>
    </reaction>
</comment>
<dbReference type="Proteomes" id="UP000826616">
    <property type="component" value="Chromosome"/>
</dbReference>
<dbReference type="GeneID" id="97140740"/>
<comment type="similarity">
    <text evidence="2">In the C-terminal section; belongs to the transpeptidase family.</text>
</comment>
<keyword evidence="14" id="KW-0961">Cell wall biogenesis/degradation</keyword>
<evidence type="ECO:0000256" key="2">
    <source>
        <dbReference type="ARBA" id="ARBA00007090"/>
    </source>
</evidence>
<evidence type="ECO:0000256" key="9">
    <source>
        <dbReference type="ARBA" id="ARBA00022801"/>
    </source>
</evidence>
<dbReference type="GO" id="GO:0009252">
    <property type="term" value="P:peptidoglycan biosynthetic process"/>
    <property type="evidence" value="ECO:0007669"/>
    <property type="project" value="UniProtKB-KW"/>
</dbReference>
<dbReference type="Proteomes" id="UP000198956">
    <property type="component" value="Unassembled WGS sequence"/>
</dbReference>
<evidence type="ECO:0000256" key="13">
    <source>
        <dbReference type="ARBA" id="ARBA00023268"/>
    </source>
</evidence>
<feature type="compositionally biased region" description="Basic and acidic residues" evidence="17">
    <location>
        <begin position="701"/>
        <end position="803"/>
    </location>
</feature>
<evidence type="ECO:0000256" key="8">
    <source>
        <dbReference type="ARBA" id="ARBA00022679"/>
    </source>
</evidence>
<comment type="similarity">
    <text evidence="3">In the N-terminal section; belongs to the glycosyltransferase 51 family.</text>
</comment>
<feature type="transmembrane region" description="Helical" evidence="18">
    <location>
        <begin position="21"/>
        <end position="51"/>
    </location>
</feature>
<evidence type="ECO:0000313" key="21">
    <source>
        <dbReference type="EMBL" id="QYY43605.1"/>
    </source>
</evidence>
<dbReference type="PANTHER" id="PTHR32282">
    <property type="entry name" value="BINDING PROTEIN TRANSPEPTIDASE, PUTATIVE-RELATED"/>
    <property type="match status" value="1"/>
</dbReference>
<evidence type="ECO:0000256" key="5">
    <source>
        <dbReference type="ARBA" id="ARBA00022645"/>
    </source>
</evidence>
<keyword evidence="8" id="KW-0808">Transferase</keyword>
<organism evidence="22 23">
    <name type="scientific">Aneurinibacillus thermoaerophilus</name>
    <dbReference type="NCBI Taxonomy" id="143495"/>
    <lineage>
        <taxon>Bacteria</taxon>
        <taxon>Bacillati</taxon>
        <taxon>Bacillota</taxon>
        <taxon>Bacilli</taxon>
        <taxon>Bacillales</taxon>
        <taxon>Paenibacillaceae</taxon>
        <taxon>Aneurinibacillus group</taxon>
        <taxon>Aneurinibacillus</taxon>
    </lineage>
</organism>
<dbReference type="RefSeq" id="WP_057899553.1">
    <property type="nucleotide sequence ID" value="NZ_CP080764.1"/>
</dbReference>
<dbReference type="GO" id="GO:0008955">
    <property type="term" value="F:peptidoglycan glycosyltransferase activity"/>
    <property type="evidence" value="ECO:0007669"/>
    <property type="project" value="UniProtKB-EC"/>
</dbReference>
<protein>
    <submittedName>
        <fullName evidence="21 22">Penicillin-binding protein</fullName>
    </submittedName>
</protein>
<dbReference type="GO" id="GO:0030288">
    <property type="term" value="C:outer membrane-bounded periplasmic space"/>
    <property type="evidence" value="ECO:0007669"/>
    <property type="project" value="TreeGrafter"/>
</dbReference>
<dbReference type="InterPro" id="IPR001264">
    <property type="entry name" value="Glyco_trans_51"/>
</dbReference>
<evidence type="ECO:0000313" key="24">
    <source>
        <dbReference type="Proteomes" id="UP000826616"/>
    </source>
</evidence>
<proteinExistence type="inferred from homology"/>
<dbReference type="InterPro" id="IPR001460">
    <property type="entry name" value="PCN-bd_Tpept"/>
</dbReference>
<keyword evidence="24" id="KW-1185">Reference proteome</keyword>
<comment type="catalytic activity">
    <reaction evidence="16">
        <text>[GlcNAc-(1-&gt;4)-Mur2Ac(oyl-L-Ala-gamma-D-Glu-L-Lys-D-Ala-D-Ala)](n)-di-trans,octa-cis-undecaprenyl diphosphate + beta-D-GlcNAc-(1-&gt;4)-Mur2Ac(oyl-L-Ala-gamma-D-Glu-L-Lys-D-Ala-D-Ala)-di-trans,octa-cis-undecaprenyl diphosphate = [GlcNAc-(1-&gt;4)-Mur2Ac(oyl-L-Ala-gamma-D-Glu-L-Lys-D-Ala-D-Ala)](n+1)-di-trans,octa-cis-undecaprenyl diphosphate + di-trans,octa-cis-undecaprenyl diphosphate + H(+)</text>
        <dbReference type="Rhea" id="RHEA:23708"/>
        <dbReference type="Rhea" id="RHEA-COMP:9602"/>
        <dbReference type="Rhea" id="RHEA-COMP:9603"/>
        <dbReference type="ChEBI" id="CHEBI:15378"/>
        <dbReference type="ChEBI" id="CHEBI:58405"/>
        <dbReference type="ChEBI" id="CHEBI:60033"/>
        <dbReference type="ChEBI" id="CHEBI:78435"/>
        <dbReference type="EC" id="2.4.99.28"/>
    </reaction>
</comment>
<name>A0A1G7YKX1_ANETH</name>
<dbReference type="GO" id="GO:0005886">
    <property type="term" value="C:plasma membrane"/>
    <property type="evidence" value="ECO:0007669"/>
    <property type="project" value="UniProtKB-SubCell"/>
</dbReference>
<evidence type="ECO:0000256" key="6">
    <source>
        <dbReference type="ARBA" id="ARBA00022670"/>
    </source>
</evidence>
<dbReference type="EMBL" id="FNDE01000007">
    <property type="protein sequence ID" value="SDG97188.1"/>
    <property type="molecule type" value="Genomic_DNA"/>
</dbReference>
<evidence type="ECO:0000256" key="17">
    <source>
        <dbReference type="SAM" id="MobiDB-lite"/>
    </source>
</evidence>
<keyword evidence="6" id="KW-0645">Protease</keyword>
<feature type="region of interest" description="Disordered" evidence="17">
    <location>
        <begin position="693"/>
        <end position="803"/>
    </location>
</feature>
<evidence type="ECO:0000256" key="4">
    <source>
        <dbReference type="ARBA" id="ARBA00022475"/>
    </source>
</evidence>
<gene>
    <name evidence="21" type="ORF">K3F53_05110</name>
    <name evidence="22" type="ORF">SAMN04489735_100740</name>
</gene>
<evidence type="ECO:0000256" key="1">
    <source>
        <dbReference type="ARBA" id="ARBA00004236"/>
    </source>
</evidence>
<dbReference type="Pfam" id="PF00905">
    <property type="entry name" value="Transpeptidase"/>
    <property type="match status" value="1"/>
</dbReference>
<evidence type="ECO:0000256" key="3">
    <source>
        <dbReference type="ARBA" id="ARBA00007739"/>
    </source>
</evidence>
<dbReference type="GO" id="GO:0008658">
    <property type="term" value="F:penicillin binding"/>
    <property type="evidence" value="ECO:0007669"/>
    <property type="project" value="InterPro"/>
</dbReference>
<dbReference type="FunFam" id="1.10.3810.10:FF:000001">
    <property type="entry name" value="Penicillin-binding protein 1A"/>
    <property type="match status" value="1"/>
</dbReference>
<keyword evidence="13" id="KW-0511">Multifunctional enzyme</keyword>
<dbReference type="GO" id="GO:0009002">
    <property type="term" value="F:serine-type D-Ala-D-Ala carboxypeptidase activity"/>
    <property type="evidence" value="ECO:0007669"/>
    <property type="project" value="UniProtKB-EC"/>
</dbReference>
<dbReference type="Gene3D" id="3.40.710.10">
    <property type="entry name" value="DD-peptidase/beta-lactamase superfamily"/>
    <property type="match status" value="1"/>
</dbReference>
<dbReference type="PANTHER" id="PTHR32282:SF11">
    <property type="entry name" value="PENICILLIN-BINDING PROTEIN 1B"/>
    <property type="match status" value="1"/>
</dbReference>
<evidence type="ECO:0000259" key="19">
    <source>
        <dbReference type="Pfam" id="PF00905"/>
    </source>
</evidence>
<dbReference type="GO" id="GO:0006508">
    <property type="term" value="P:proteolysis"/>
    <property type="evidence" value="ECO:0007669"/>
    <property type="project" value="UniProtKB-KW"/>
</dbReference>
<keyword evidence="9" id="KW-0378">Hydrolase</keyword>
<sequence length="803" mass="90167">MEKQNGSASTPDRPRRKKSIWHTLLIIFQVSAILFFMGVLFACGTAAGYVASLVKDDPVRSYNEIYQKISTNNLTGFAYFKDKTMIGQLITAEDRRLVSHKEVSPHLIDAIISTEDKYFFEHNGIVPSAIARAGIQQITGASVQTGGSTLTQQLVKQTILSPEQTMERKFKEIFLALRIERMFSKEQILDAYINKMYFGKNANGSNVYGVQAAAKGIFGVNAKDLNIAQSAYLAGMLQAPSSYIPFKKRGLQLGKERQKIVLNRMLENGKITKQQYDEALAYDIEAHLAKPTPKAFEKYPFLMMEIEKRAAEILLQQDFEKKPELKNQPYEKLLEEKRMAVRQGGYHIYTTIDKRIYEKMQEIATDSDNFGPERPPIGGKRMPEQVGAILIHNKTGAILGMIEGRDFEIEKTNHATVPRQPGSAIKPVGVYAPAIEEGIISPDSIVVDEETVFPGGYTPKNDSNNFKGPMTIRHALKFSRNVPAVKVYFETGVKKSLSYVKKMGINSIVDSDYYLPTALGGFTHGISVEELTNAYATFPNEGNFIDAYLIERIENSEHEVIYQHKPKPVRVFSPQTAWMITDMLRDVIDSGTGTRVRPYKMGRDVAGKTGTSQDYRDKWFVGYTPDISLGVWIGYDKKYKLYKSSFYNAQYVWGKIFSSALKIDPNLSPAGNYMKRPPGTSMAAIYNADLATSKNPASYGKTEEEKKNDSEQKPNTEGETVDKNKAKEEKPEDETKSEQPGDNADKPKEDNKQSDEQKTPSDKKTSNDDGEKTSSKKQSKPSEDKPKEEKKTDSKKEGKKGED</sequence>
<dbReference type="NCBIfam" id="TIGR02074">
    <property type="entry name" value="PBP_1a_fam"/>
    <property type="match status" value="1"/>
</dbReference>
<comment type="subcellular location">
    <subcellularLocation>
        <location evidence="1">Cell membrane</location>
    </subcellularLocation>
</comment>
<evidence type="ECO:0000256" key="11">
    <source>
        <dbReference type="ARBA" id="ARBA00022984"/>
    </source>
</evidence>
<keyword evidence="4" id="KW-1003">Cell membrane</keyword>
<feature type="domain" description="Penicillin-binding protein transpeptidase" evidence="19">
    <location>
        <begin position="387"/>
        <end position="626"/>
    </location>
</feature>
<dbReference type="InterPro" id="IPR050396">
    <property type="entry name" value="Glycosyltr_51/Transpeptidase"/>
</dbReference>
<accession>A0A1G7YKX1</accession>
<dbReference type="Pfam" id="PF00912">
    <property type="entry name" value="Transgly"/>
    <property type="match status" value="1"/>
</dbReference>
<keyword evidence="18" id="KW-0812">Transmembrane</keyword>
<dbReference type="SUPFAM" id="SSF56601">
    <property type="entry name" value="beta-lactamase/transpeptidase-like"/>
    <property type="match status" value="1"/>
</dbReference>
<keyword evidence="10" id="KW-0133">Cell shape</keyword>
<dbReference type="EMBL" id="CP080764">
    <property type="protein sequence ID" value="QYY43605.1"/>
    <property type="molecule type" value="Genomic_DNA"/>
</dbReference>
<keyword evidence="5" id="KW-0121">Carboxypeptidase</keyword>
<evidence type="ECO:0000256" key="18">
    <source>
        <dbReference type="SAM" id="Phobius"/>
    </source>
</evidence>
<dbReference type="InterPro" id="IPR012338">
    <property type="entry name" value="Beta-lactam/transpept-like"/>
</dbReference>
<dbReference type="SUPFAM" id="SSF53955">
    <property type="entry name" value="Lysozyme-like"/>
    <property type="match status" value="1"/>
</dbReference>
<evidence type="ECO:0000256" key="16">
    <source>
        <dbReference type="ARBA" id="ARBA00049902"/>
    </source>
</evidence>
<evidence type="ECO:0000256" key="7">
    <source>
        <dbReference type="ARBA" id="ARBA00022676"/>
    </source>
</evidence>
<evidence type="ECO:0000256" key="14">
    <source>
        <dbReference type="ARBA" id="ARBA00023316"/>
    </source>
</evidence>
<reference evidence="22 23" key="1">
    <citation type="submission" date="2016-10" db="EMBL/GenBank/DDBJ databases">
        <authorList>
            <person name="de Groot N.N."/>
        </authorList>
    </citation>
    <scope>NUCLEOTIDE SEQUENCE [LARGE SCALE GENOMIC DNA]</scope>
    <source>
        <strain evidence="22 23">L 420-91</strain>
    </source>
</reference>
<feature type="domain" description="Glycosyl transferase family 51" evidence="20">
    <location>
        <begin position="84"/>
        <end position="265"/>
    </location>
</feature>
<keyword evidence="18" id="KW-1133">Transmembrane helix</keyword>
<dbReference type="GO" id="GO:0071555">
    <property type="term" value="P:cell wall organization"/>
    <property type="evidence" value="ECO:0007669"/>
    <property type="project" value="UniProtKB-KW"/>
</dbReference>
<evidence type="ECO:0000313" key="22">
    <source>
        <dbReference type="EMBL" id="SDG97188.1"/>
    </source>
</evidence>
<dbReference type="AlphaFoldDB" id="A0A1G7YKX1"/>
<keyword evidence="12 18" id="KW-0472">Membrane</keyword>